<dbReference type="PANTHER" id="PTHR31497">
    <property type="entry name" value="AUTOCRINE PROLIFERATION REPRESSOR PROTEIN A"/>
    <property type="match status" value="1"/>
</dbReference>
<name>A0A814T3E8_ADIRI</name>
<dbReference type="Proteomes" id="UP000663828">
    <property type="component" value="Unassembled WGS sequence"/>
</dbReference>
<dbReference type="AlphaFoldDB" id="A0A814T3E8"/>
<proteinExistence type="predicted"/>
<organism evidence="2 3">
    <name type="scientific">Adineta ricciae</name>
    <name type="common">Rotifer</name>
    <dbReference type="NCBI Taxonomy" id="249248"/>
    <lineage>
        <taxon>Eukaryota</taxon>
        <taxon>Metazoa</taxon>
        <taxon>Spiralia</taxon>
        <taxon>Gnathifera</taxon>
        <taxon>Rotifera</taxon>
        <taxon>Eurotatoria</taxon>
        <taxon>Bdelloidea</taxon>
        <taxon>Adinetida</taxon>
        <taxon>Adinetidae</taxon>
        <taxon>Adineta</taxon>
    </lineage>
</organism>
<reference evidence="2" key="1">
    <citation type="submission" date="2021-02" db="EMBL/GenBank/DDBJ databases">
        <authorList>
            <person name="Nowell W R."/>
        </authorList>
    </citation>
    <scope>NUCLEOTIDE SEQUENCE</scope>
</reference>
<comment type="caution">
    <text evidence="2">The sequence shown here is derived from an EMBL/GenBank/DDBJ whole genome shotgun (WGS) entry which is preliminary data.</text>
</comment>
<evidence type="ECO:0000313" key="3">
    <source>
        <dbReference type="Proteomes" id="UP000663828"/>
    </source>
</evidence>
<dbReference type="InterPro" id="IPR009199">
    <property type="entry name" value="PhoPQ-act_pathogen-rel_PqaA"/>
</dbReference>
<feature type="compositionally biased region" description="Polar residues" evidence="1">
    <location>
        <begin position="14"/>
        <end position="25"/>
    </location>
</feature>
<sequence>MGSCCGKSKAVAPQTKSNPYTNITPPTARPESPKVTAAAPPPPDYSALQRSTKVSLSPSNPLQAIHGYQDEPLGTLEEAIQPVDGQLDYASHYVQEAKTKCRFPSEHGLTRDESAAIYIYTMKWDKRYVSEQLHKAWVSGDRNQIRPWFRYLRLLKSALDKLPTTTTGIWQGTNYDERLNEKLSSNSTPLFTCLGSCAPTDDGLRDYLKKYGGQKTMLLSYESVSGKAVTGYTTSKTPEIIMWPGSKVGVSKYAVVDGNGSVIAHLSKKIEPPKQIKIKRPPAEKHFVCPNPNCGNHCRGNHKPQHCYDDYVHAEDPHFGWTLITTYDETDYKLYILNFTSQKWLDENYSSRSIWWHYLCITVPKKLTRPDTAFLFIDGGSNNDSIPQPQDLFVATTAMMAVGAGSVTADLQDVPNGPIHFRDDPANRSRIEDASLSWTWRSFIEDSSNIYAPLNLPMTKATYRAMDAVQQFTEQYNITTPKKFTVAGASKRGWTAWLTAAVDTERVVAAIPIVMDILNFQANLHHMYRSLIGWTFVFEEYYAANITLNVDNVNMTKLSAIIDPLNYIDRFSKTKILQIQSTGDEFFLPDNEAAFWKDLQIATGGSFLRRLVNADHSCAGHIISLFFSMRSFYISVYDDRPLPKLQWSKSSNNTHGYIRATVDFSVGPKPISALGYRAQTLDNKRRDFRFFIANPNDPTKPMANPVFWSTTNLVIEEETTTTIVYSLTIENPKSGWEGFLIQVNFPGLDGTVLELTTETQIIPDTYPTGDCHGEQCLGSLV</sequence>
<keyword evidence="3" id="KW-1185">Reference proteome</keyword>
<dbReference type="Gene3D" id="3.40.50.1820">
    <property type="entry name" value="alpha/beta hydrolase"/>
    <property type="match status" value="1"/>
</dbReference>
<dbReference type="Gene3D" id="3.90.176.10">
    <property type="entry name" value="Toxin ADP-ribosyltransferase, Chain A, domain 1"/>
    <property type="match status" value="1"/>
</dbReference>
<protein>
    <submittedName>
        <fullName evidence="2">Uncharacterized protein</fullName>
    </submittedName>
</protein>
<feature type="region of interest" description="Disordered" evidence="1">
    <location>
        <begin position="1"/>
        <end position="63"/>
    </location>
</feature>
<dbReference type="Pfam" id="PF10142">
    <property type="entry name" value="PhoPQ_related"/>
    <property type="match status" value="1"/>
</dbReference>
<dbReference type="SUPFAM" id="SSF53474">
    <property type="entry name" value="alpha/beta-Hydrolases"/>
    <property type="match status" value="1"/>
</dbReference>
<dbReference type="InterPro" id="IPR029058">
    <property type="entry name" value="AB_hydrolase_fold"/>
</dbReference>
<dbReference type="PANTHER" id="PTHR31497:SF0">
    <property type="entry name" value="AUTOCRINE PROLIFERATION REPRESSOR PROTEIN A"/>
    <property type="match status" value="1"/>
</dbReference>
<gene>
    <name evidence="2" type="ORF">XAT740_LOCUS21182</name>
</gene>
<evidence type="ECO:0000313" key="2">
    <source>
        <dbReference type="EMBL" id="CAF1155429.1"/>
    </source>
</evidence>
<feature type="compositionally biased region" description="Polar residues" evidence="1">
    <location>
        <begin position="48"/>
        <end position="62"/>
    </location>
</feature>
<dbReference type="EMBL" id="CAJNOR010001510">
    <property type="protein sequence ID" value="CAF1155429.1"/>
    <property type="molecule type" value="Genomic_DNA"/>
</dbReference>
<evidence type="ECO:0000256" key="1">
    <source>
        <dbReference type="SAM" id="MobiDB-lite"/>
    </source>
</evidence>
<accession>A0A814T3E8</accession>